<dbReference type="InterPro" id="IPR001996">
    <property type="entry name" value="PTS_IIB_1"/>
</dbReference>
<evidence type="ECO:0000256" key="2">
    <source>
        <dbReference type="ARBA" id="ARBA00022448"/>
    </source>
</evidence>
<feature type="transmembrane region" description="Helical" evidence="12">
    <location>
        <begin position="274"/>
        <end position="302"/>
    </location>
</feature>
<evidence type="ECO:0000256" key="12">
    <source>
        <dbReference type="SAM" id="Phobius"/>
    </source>
</evidence>
<feature type="domain" description="PTS EIIA type-1" evidence="13">
    <location>
        <begin position="21"/>
        <end position="125"/>
    </location>
</feature>
<evidence type="ECO:0000259" key="14">
    <source>
        <dbReference type="PROSITE" id="PS51098"/>
    </source>
</evidence>
<dbReference type="AlphaFoldDB" id="A0A0K1P6K4"/>
<evidence type="ECO:0000256" key="6">
    <source>
        <dbReference type="ARBA" id="ARBA00022683"/>
    </source>
</evidence>
<keyword evidence="6" id="KW-0598">Phosphotransferase system</keyword>
<dbReference type="GO" id="GO:0090563">
    <property type="term" value="F:protein-phosphocysteine-sugar phosphotransferase activity"/>
    <property type="evidence" value="ECO:0007669"/>
    <property type="project" value="TreeGrafter"/>
</dbReference>
<dbReference type="Pfam" id="PF00367">
    <property type="entry name" value="PTS_EIIB"/>
    <property type="match status" value="1"/>
</dbReference>
<dbReference type="GO" id="GO:0016301">
    <property type="term" value="F:kinase activity"/>
    <property type="evidence" value="ECO:0007669"/>
    <property type="project" value="UniProtKB-KW"/>
</dbReference>
<evidence type="ECO:0000256" key="7">
    <source>
        <dbReference type="ARBA" id="ARBA00022692"/>
    </source>
</evidence>
<keyword evidence="8" id="KW-0418">Kinase</keyword>
<evidence type="ECO:0000256" key="1">
    <source>
        <dbReference type="ARBA" id="ARBA00004651"/>
    </source>
</evidence>
<evidence type="ECO:0000256" key="3">
    <source>
        <dbReference type="ARBA" id="ARBA00022475"/>
    </source>
</evidence>
<keyword evidence="10 12" id="KW-0472">Membrane</keyword>
<dbReference type="InterPro" id="IPR003352">
    <property type="entry name" value="PTS_EIIC"/>
</dbReference>
<dbReference type="PROSITE" id="PS51103">
    <property type="entry name" value="PTS_EIIC_TYPE_1"/>
    <property type="match status" value="1"/>
</dbReference>
<feature type="transmembrane region" description="Helical" evidence="12">
    <location>
        <begin position="476"/>
        <end position="495"/>
    </location>
</feature>
<dbReference type="RefSeq" id="WP_075048427.1">
    <property type="nucleotide sequence ID" value="NZ_CP012328.1"/>
</dbReference>
<dbReference type="InterPro" id="IPR018113">
    <property type="entry name" value="PTrfase_EIIB_Cys"/>
</dbReference>
<feature type="active site" description="Phosphocysteine intermediate; for EIIB activity" evidence="11">
    <location>
        <position position="197"/>
    </location>
</feature>
<dbReference type="Proteomes" id="UP000067243">
    <property type="component" value="Chromosome"/>
</dbReference>
<dbReference type="PATRIC" id="fig|216946.3.peg.598"/>
<dbReference type="EMBL" id="CP012328">
    <property type="protein sequence ID" value="AKU79839.1"/>
    <property type="molecule type" value="Genomic_DNA"/>
</dbReference>
<dbReference type="PROSITE" id="PS51093">
    <property type="entry name" value="PTS_EIIA_TYPE_1"/>
    <property type="match status" value="1"/>
</dbReference>
<dbReference type="Gene3D" id="3.30.1360.60">
    <property type="entry name" value="Glucose permease domain IIB"/>
    <property type="match status" value="1"/>
</dbReference>
<dbReference type="Pfam" id="PF00358">
    <property type="entry name" value="PTS_EIIA_1"/>
    <property type="match status" value="1"/>
</dbReference>
<feature type="transmembrane region" description="Helical" evidence="12">
    <location>
        <begin position="559"/>
        <end position="581"/>
    </location>
</feature>
<evidence type="ECO:0000256" key="9">
    <source>
        <dbReference type="ARBA" id="ARBA00022989"/>
    </source>
</evidence>
<dbReference type="Gene3D" id="2.70.70.10">
    <property type="entry name" value="Glucose Permease (Domain IIA)"/>
    <property type="match status" value="1"/>
</dbReference>
<dbReference type="GO" id="GO:0008982">
    <property type="term" value="F:protein-N(PI)-phosphohistidine-sugar phosphotransferase activity"/>
    <property type="evidence" value="ECO:0007669"/>
    <property type="project" value="InterPro"/>
</dbReference>
<feature type="transmembrane region" description="Helical" evidence="12">
    <location>
        <begin position="422"/>
        <end position="443"/>
    </location>
</feature>
<dbReference type="InterPro" id="IPR013013">
    <property type="entry name" value="PTS_EIIC_1"/>
</dbReference>
<feature type="transmembrane region" description="Helical" evidence="12">
    <location>
        <begin position="392"/>
        <end position="410"/>
    </location>
</feature>
<proteinExistence type="predicted"/>
<dbReference type="Pfam" id="PF02378">
    <property type="entry name" value="PTS_EIIC"/>
    <property type="match status" value="1"/>
</dbReference>
<gene>
    <name evidence="16" type="ORF">STURON_00593</name>
</gene>
<accession>A0A0K1P6K4</accession>
<dbReference type="PANTHER" id="PTHR30175">
    <property type="entry name" value="PHOSPHOTRANSFERASE SYSTEM TRANSPORT PROTEIN"/>
    <property type="match status" value="1"/>
</dbReference>
<evidence type="ECO:0000256" key="11">
    <source>
        <dbReference type="PROSITE-ProRule" id="PRU00421"/>
    </source>
</evidence>
<name>A0A0K1P6K4_9MOLU</name>
<evidence type="ECO:0000259" key="13">
    <source>
        <dbReference type="PROSITE" id="PS51093"/>
    </source>
</evidence>
<dbReference type="InterPro" id="IPR050558">
    <property type="entry name" value="PTS_Sugar-Specific_Components"/>
</dbReference>
<feature type="transmembrane region" description="Helical" evidence="12">
    <location>
        <begin position="449"/>
        <end position="469"/>
    </location>
</feature>
<dbReference type="InterPro" id="IPR001127">
    <property type="entry name" value="PTS_EIIA_1_perm"/>
</dbReference>
<dbReference type="InterPro" id="IPR036878">
    <property type="entry name" value="Glu_permease_IIB"/>
</dbReference>
<dbReference type="PROSITE" id="PS51098">
    <property type="entry name" value="PTS_EIIB_TYPE_1"/>
    <property type="match status" value="1"/>
</dbReference>
<evidence type="ECO:0000256" key="5">
    <source>
        <dbReference type="ARBA" id="ARBA00022679"/>
    </source>
</evidence>
<dbReference type="PANTHER" id="PTHR30175:SF1">
    <property type="entry name" value="PTS SYSTEM ARBUTIN-, CELLOBIOSE-, AND SALICIN-SPECIFIC EIIBC COMPONENT-RELATED"/>
    <property type="match status" value="1"/>
</dbReference>
<feature type="transmembrane region" description="Helical" evidence="12">
    <location>
        <begin position="501"/>
        <end position="522"/>
    </location>
</feature>
<evidence type="ECO:0000256" key="10">
    <source>
        <dbReference type="ARBA" id="ARBA00023136"/>
    </source>
</evidence>
<feature type="domain" description="PTS EIIB type-1" evidence="14">
    <location>
        <begin position="175"/>
        <end position="257"/>
    </location>
</feature>
<evidence type="ECO:0000313" key="16">
    <source>
        <dbReference type="EMBL" id="AKU79839.1"/>
    </source>
</evidence>
<keyword evidence="3" id="KW-1003">Cell membrane</keyword>
<dbReference type="InterPro" id="IPR011055">
    <property type="entry name" value="Dup_hybrid_motif"/>
</dbReference>
<sequence>MKIKVYAPISGYIDKIENIKDPVFAEKNLGDGVFIQPTDSILCSPLNNSKIELITDTKHALYFKNDDAVVLVHIGLETVSLNGLPFKVYKKQGDILKKDEEVLRVDWDLIDKKSLDRSTPVLIDVKDFKTYKIICNKIGKNVNKGDLLYEVEFEVVESSEKINKIILDKRESKYKSLALKYLLAIGGTKNQSNCHNCMTRLRFKIINKELVDEKVIKKIELTKGINWNGEELQIIIGGEVYKVKDECQKIIDRPNDELVEVKEIKKKVPFKQKIMGAITAIVFPTIPVLIGTGVISGIQSILVLSKVIVNPAVGQTPMDIDLFSALMYIMSKVGIELVGIVFLCSTVKYFKGDPWFAIWLGVALTSRYLFGGGWTLFTVFENPIVIKTYEGTVLPMICTGLMLVFMDRWVKKWMPTSVDIVFRPALVFLSVFIIMLFTVGPFFKIVEQLIAKFVILLGKIPFGIGMGIFAMLWQPLILTGTHVAVIAVITLPMQVGDPSAMYASCQIGIMGQIGAVIAVSIITKNKITKQAIFAALPGAIFGVTEPIVYGINLPKIKPFLYGCLGGLVGGTLAGILNVAQYRRTGLGIMSWLGFDIGWGTAFGIIANFVALFSALLITLVFYKDRKLEYIGIRDNNKKLYKIISKNFNLKESETKELKNKLINYYLEVKKVNSIYKNYEKNIITLQKLELRKQSIINKLEITKDKIYIKALKYEDKNLAKYNSFAKIYNDLKLDDKYDLLVKKIEEQNIIVNNNQNEVNNFNDKLINLYNRLIDSYNKKQNKILSNFSNNIWNSLNSINISYQILDYKEINYSNKEFINLKTKEELKNEKKISR</sequence>
<feature type="domain" description="PTS EIIC type-1" evidence="15">
    <location>
        <begin position="289"/>
        <end position="637"/>
    </location>
</feature>
<keyword evidence="4" id="KW-0762">Sugar transport</keyword>
<keyword evidence="2" id="KW-0813">Transport</keyword>
<feature type="transmembrane region" description="Helical" evidence="12">
    <location>
        <begin position="356"/>
        <end position="380"/>
    </location>
</feature>
<keyword evidence="7 12" id="KW-0812">Transmembrane</keyword>
<dbReference type="GO" id="GO:0009401">
    <property type="term" value="P:phosphoenolpyruvate-dependent sugar phosphotransferase system"/>
    <property type="evidence" value="ECO:0007669"/>
    <property type="project" value="UniProtKB-KW"/>
</dbReference>
<feature type="transmembrane region" description="Helical" evidence="12">
    <location>
        <begin position="601"/>
        <end position="622"/>
    </location>
</feature>
<dbReference type="STRING" id="216946.STURO_v1c05890"/>
<dbReference type="OrthoDB" id="400707at2"/>
<comment type="subcellular location">
    <subcellularLocation>
        <location evidence="1">Cell membrane</location>
        <topology evidence="1">Multi-pass membrane protein</topology>
    </subcellularLocation>
</comment>
<reference evidence="16 17" key="1">
    <citation type="journal article" date="2015" name="Genome Announc.">
        <title>Complete Genome Sequence of Spiroplasma turonicum Strain Tab4cT, a Parasite of a Horse Fly, Haematopota sp. (Diptera: Tabanidae).</title>
        <authorList>
            <person name="Davis R.E."/>
            <person name="Shao J."/>
            <person name="Zhao Y."/>
            <person name="Gasparich G.E."/>
            <person name="Gaynor B.J."/>
            <person name="Donofrio N."/>
        </authorList>
    </citation>
    <scope>NUCLEOTIDE SEQUENCE [LARGE SCALE GENOMIC DNA]</scope>
    <source>
        <strain evidence="16 17">Tab4c</strain>
    </source>
</reference>
<dbReference type="KEGG" id="stur:STURON_00593"/>
<keyword evidence="5" id="KW-0808">Transferase</keyword>
<evidence type="ECO:0000259" key="15">
    <source>
        <dbReference type="PROSITE" id="PS51103"/>
    </source>
</evidence>
<protein>
    <submittedName>
        <fullName evidence="16">Beta-glucoside PTS system IIABC component</fullName>
    </submittedName>
</protein>
<dbReference type="SUPFAM" id="SSF51261">
    <property type="entry name" value="Duplicated hybrid motif"/>
    <property type="match status" value="1"/>
</dbReference>
<keyword evidence="9 12" id="KW-1133">Transmembrane helix</keyword>
<feature type="transmembrane region" description="Helical" evidence="12">
    <location>
        <begin position="322"/>
        <end position="344"/>
    </location>
</feature>
<evidence type="ECO:0000256" key="4">
    <source>
        <dbReference type="ARBA" id="ARBA00022597"/>
    </source>
</evidence>
<evidence type="ECO:0000313" key="17">
    <source>
        <dbReference type="Proteomes" id="UP000067243"/>
    </source>
</evidence>
<dbReference type="NCBIfam" id="TIGR00830">
    <property type="entry name" value="PTBA"/>
    <property type="match status" value="1"/>
</dbReference>
<evidence type="ECO:0000256" key="8">
    <source>
        <dbReference type="ARBA" id="ARBA00022777"/>
    </source>
</evidence>
<dbReference type="GO" id="GO:0005886">
    <property type="term" value="C:plasma membrane"/>
    <property type="evidence" value="ECO:0007669"/>
    <property type="project" value="UniProtKB-SubCell"/>
</dbReference>
<organism evidence="16 17">
    <name type="scientific">Spiroplasma turonicum</name>
    <dbReference type="NCBI Taxonomy" id="216946"/>
    <lineage>
        <taxon>Bacteria</taxon>
        <taxon>Bacillati</taxon>
        <taxon>Mycoplasmatota</taxon>
        <taxon>Mollicutes</taxon>
        <taxon>Entomoplasmatales</taxon>
        <taxon>Spiroplasmataceae</taxon>
        <taxon>Spiroplasma</taxon>
    </lineage>
</organism>
<keyword evidence="17" id="KW-1185">Reference proteome</keyword>
<dbReference type="SUPFAM" id="SSF55604">
    <property type="entry name" value="Glucose permease domain IIB"/>
    <property type="match status" value="1"/>
</dbReference>